<protein>
    <submittedName>
        <fullName evidence="3">Dabb family protein</fullName>
    </submittedName>
</protein>
<comment type="caution">
    <text evidence="3">The sequence shown here is derived from an EMBL/GenBank/DDBJ whole genome shotgun (WGS) entry which is preliminary data.</text>
</comment>
<reference evidence="4" key="1">
    <citation type="journal article" date="2019" name="Int. J. Syst. Evol. Microbiol.">
        <title>The Global Catalogue of Microorganisms (GCM) 10K type strain sequencing project: providing services to taxonomists for standard genome sequencing and annotation.</title>
        <authorList>
            <consortium name="The Broad Institute Genomics Platform"/>
            <consortium name="The Broad Institute Genome Sequencing Center for Infectious Disease"/>
            <person name="Wu L."/>
            <person name="Ma J."/>
        </authorList>
    </citation>
    <scope>NUCLEOTIDE SEQUENCE [LARGE SCALE GENOMIC DNA]</scope>
    <source>
        <strain evidence="4">JCM 16702</strain>
    </source>
</reference>
<dbReference type="PROSITE" id="PS51502">
    <property type="entry name" value="S_R_A_B_BARREL"/>
    <property type="match status" value="1"/>
</dbReference>
<evidence type="ECO:0000256" key="1">
    <source>
        <dbReference type="ARBA" id="ARBA00011738"/>
    </source>
</evidence>
<evidence type="ECO:0000259" key="2">
    <source>
        <dbReference type="PROSITE" id="PS51502"/>
    </source>
</evidence>
<dbReference type="EMBL" id="BAAAZG010000020">
    <property type="protein sequence ID" value="GAA4075536.1"/>
    <property type="molecule type" value="Genomic_DNA"/>
</dbReference>
<dbReference type="InterPro" id="IPR011008">
    <property type="entry name" value="Dimeric_a/b-barrel"/>
</dbReference>
<sequence>MARMSGFRHVVMFGWVDGTTTQQQQEVADRLLELPGIIPEIQAYSVGADAGVNPGNHDFVVVADFADRDGYVAYRDHPAHRAVVDQYIKPLVARRAAVQYELR</sequence>
<dbReference type="InterPro" id="IPR044662">
    <property type="entry name" value="HS1/DABB1-like"/>
</dbReference>
<dbReference type="PANTHER" id="PTHR33178">
    <property type="match status" value="1"/>
</dbReference>
<dbReference type="Proteomes" id="UP001500683">
    <property type="component" value="Unassembled WGS sequence"/>
</dbReference>
<evidence type="ECO:0000313" key="3">
    <source>
        <dbReference type="EMBL" id="GAA4075536.1"/>
    </source>
</evidence>
<evidence type="ECO:0000313" key="4">
    <source>
        <dbReference type="Proteomes" id="UP001500683"/>
    </source>
</evidence>
<comment type="subunit">
    <text evidence="1">Homodimer.</text>
</comment>
<dbReference type="SUPFAM" id="SSF54909">
    <property type="entry name" value="Dimeric alpha+beta barrel"/>
    <property type="match status" value="1"/>
</dbReference>
<feature type="domain" description="Stress-response A/B barrel" evidence="2">
    <location>
        <begin position="7"/>
        <end position="100"/>
    </location>
</feature>
<dbReference type="SMART" id="SM00886">
    <property type="entry name" value="Dabb"/>
    <property type="match status" value="1"/>
</dbReference>
<dbReference type="PANTHER" id="PTHR33178:SF10">
    <property type="entry name" value="STRESS-RESPONSE A_B BARREL DOMAIN-CONTAINING PROTEIN"/>
    <property type="match status" value="1"/>
</dbReference>
<dbReference type="InterPro" id="IPR013097">
    <property type="entry name" value="Dabb"/>
</dbReference>
<name>A0ABP7VVN3_9ACTN</name>
<dbReference type="Gene3D" id="3.30.70.100">
    <property type="match status" value="1"/>
</dbReference>
<dbReference type="Pfam" id="PF07876">
    <property type="entry name" value="Dabb"/>
    <property type="match status" value="1"/>
</dbReference>
<accession>A0ABP7VVN3</accession>
<organism evidence="3 4">
    <name type="scientific">Actinomadura miaoliensis</name>
    <dbReference type="NCBI Taxonomy" id="430685"/>
    <lineage>
        <taxon>Bacteria</taxon>
        <taxon>Bacillati</taxon>
        <taxon>Actinomycetota</taxon>
        <taxon>Actinomycetes</taxon>
        <taxon>Streptosporangiales</taxon>
        <taxon>Thermomonosporaceae</taxon>
        <taxon>Actinomadura</taxon>
    </lineage>
</organism>
<proteinExistence type="predicted"/>
<keyword evidence="4" id="KW-1185">Reference proteome</keyword>
<gene>
    <name evidence="3" type="ORF">GCM10022214_35960</name>
</gene>